<evidence type="ECO:0000313" key="3">
    <source>
        <dbReference type="Proteomes" id="UP000753724"/>
    </source>
</evidence>
<feature type="domain" description="SnoaL-like" evidence="1">
    <location>
        <begin position="21"/>
        <end position="162"/>
    </location>
</feature>
<dbReference type="Proteomes" id="UP000753724">
    <property type="component" value="Unassembled WGS sequence"/>
</dbReference>
<keyword evidence="3" id="KW-1185">Reference proteome</keyword>
<evidence type="ECO:0000259" key="1">
    <source>
        <dbReference type="Pfam" id="PF13577"/>
    </source>
</evidence>
<dbReference type="RefSeq" id="WP_161716728.1">
    <property type="nucleotide sequence ID" value="NZ_JAAAPO010000001.1"/>
</dbReference>
<name>A0ABW9XAE0_9SPHN</name>
<reference evidence="3" key="1">
    <citation type="submission" date="2020-01" db="EMBL/GenBank/DDBJ databases">
        <title>Sphingomonas sp. strain CSW-10.</title>
        <authorList>
            <person name="Chen W.-M."/>
        </authorList>
    </citation>
    <scope>NUCLEOTIDE SEQUENCE [LARGE SCALE GENOMIC DNA]</scope>
    <source>
        <strain evidence="3">FSY-8</strain>
    </source>
</reference>
<gene>
    <name evidence="2" type="ORF">GTZ99_02690</name>
</gene>
<dbReference type="InterPro" id="IPR032710">
    <property type="entry name" value="NTF2-like_dom_sf"/>
</dbReference>
<sequence length="231" mass="25678">MSDRLAQLEAQVAAMAVRLQRQEDEAAIRRLHHAYGYFMDYCWYDEVIDLFARDGEAVFLSGVYRGHASLRRLYVDFLGTAYTGGARGPVHGFLADHFLLQDVISVAPDGQTATGRFRALLMLGSHESRPGGNGPLPAQVYEAGLYENAYVREGGVWKIARLEYALQWQALYDKGWAHTVTDLPPALPPYPESPIGPDRLLPATRKVWPERSALPLSYAHPVTGRALPVEA</sequence>
<dbReference type="SUPFAM" id="SSF54427">
    <property type="entry name" value="NTF2-like"/>
    <property type="match status" value="1"/>
</dbReference>
<evidence type="ECO:0000313" key="2">
    <source>
        <dbReference type="EMBL" id="NBC35460.1"/>
    </source>
</evidence>
<dbReference type="InterPro" id="IPR037401">
    <property type="entry name" value="SnoaL-like"/>
</dbReference>
<proteinExistence type="predicted"/>
<dbReference type="Pfam" id="PF13577">
    <property type="entry name" value="SnoaL_4"/>
    <property type="match status" value="1"/>
</dbReference>
<organism evidence="2 3">
    <name type="scientific">Novosphingobium ovatum</name>
    <dbReference type="NCBI Taxonomy" id="1908523"/>
    <lineage>
        <taxon>Bacteria</taxon>
        <taxon>Pseudomonadati</taxon>
        <taxon>Pseudomonadota</taxon>
        <taxon>Alphaproteobacteria</taxon>
        <taxon>Sphingomonadales</taxon>
        <taxon>Sphingomonadaceae</taxon>
        <taxon>Novosphingobium</taxon>
    </lineage>
</organism>
<comment type="caution">
    <text evidence="2">The sequence shown here is derived from an EMBL/GenBank/DDBJ whole genome shotgun (WGS) entry which is preliminary data.</text>
</comment>
<protein>
    <submittedName>
        <fullName evidence="2">Nuclear transport factor 2 family protein</fullName>
    </submittedName>
</protein>
<dbReference type="Gene3D" id="3.10.450.50">
    <property type="match status" value="1"/>
</dbReference>
<dbReference type="EMBL" id="JAAAPO010000001">
    <property type="protein sequence ID" value="NBC35460.1"/>
    <property type="molecule type" value="Genomic_DNA"/>
</dbReference>
<accession>A0ABW9XAE0</accession>